<dbReference type="RefSeq" id="WP_076928734.1">
    <property type="nucleotide sequence ID" value="NZ_LT605205.1"/>
</dbReference>
<evidence type="ECO:0000313" key="2">
    <source>
        <dbReference type="Proteomes" id="UP000187464"/>
    </source>
</evidence>
<reference evidence="1 2" key="1">
    <citation type="submission" date="2016-08" db="EMBL/GenBank/DDBJ databases">
        <authorList>
            <person name="Seilhamer J.J."/>
        </authorList>
    </citation>
    <scope>NUCLEOTIDE SEQUENCE [LARGE SCALE GENOMIC DNA]</scope>
    <source>
        <strain evidence="1">M3/6</strain>
    </source>
</reference>
<dbReference type="KEGG" id="psac:PSM36_0614"/>
<name>A0A1R3T784_9BACT</name>
<organism evidence="1 2">
    <name type="scientific">Proteiniphilum saccharofermentans</name>
    <dbReference type="NCBI Taxonomy" id="1642647"/>
    <lineage>
        <taxon>Bacteria</taxon>
        <taxon>Pseudomonadati</taxon>
        <taxon>Bacteroidota</taxon>
        <taxon>Bacteroidia</taxon>
        <taxon>Bacteroidales</taxon>
        <taxon>Dysgonomonadaceae</taxon>
        <taxon>Proteiniphilum</taxon>
    </lineage>
</organism>
<dbReference type="EMBL" id="LT605205">
    <property type="protein sequence ID" value="SCD19444.1"/>
    <property type="molecule type" value="Genomic_DNA"/>
</dbReference>
<dbReference type="AlphaFoldDB" id="A0A1R3T784"/>
<evidence type="ECO:0000313" key="1">
    <source>
        <dbReference type="EMBL" id="SCD19444.1"/>
    </source>
</evidence>
<dbReference type="Pfam" id="PF11276">
    <property type="entry name" value="DUF3078"/>
    <property type="match status" value="1"/>
</dbReference>
<dbReference type="STRING" id="1642647.PSM36_0614"/>
<accession>A0A1R3T784</accession>
<dbReference type="InterPro" id="IPR021428">
    <property type="entry name" value="DUF3078"/>
</dbReference>
<sequence>MRRIIIPFLIITICSFGVIASGIENKVVERPDSITMIDSLDLFRDITDISRQIERRTMQAKERIDSEVISPQQGADTPPNPIITPPDTIIIPPVSNPVARGTVSIIVKDSIPLFRNPLDSIYFRRENGTLQLPVNYNNVGSMNGLSFRDTLFYNPLFLPMIFTGKMLPRELSLYPVEEDHDKGALIPREKTFAPRLDHVDFVQKVRRDYYVKYPDRIRYSVASFDSIPSLESDDRVVRETFNPFRELIKVETAYSLDAPGIEGVTIGRKYWVRSGEHSFQFAQNYFSDNWHKGGVNNLNFNSLHILRANYHKDKVKFNNTLEWRLSVFNAPDDSLRKHRIGNDLIRYYGDFGVDAFGKGWSYSTNLEAKSQMFKAYPVNSNDLLSSFMSPLYVNAGIGLKYNIDKKSERVRHRRVRWELALAPISINYTYVLNNDVDVKRFGIDEGKKSQLDIGSTLTSILKYDITRYISWDSRLTYFTSYEKVISEFENSLNMALSNAFSTRIYVNMRFDDGVPADPKFKYLQVNQTLSFGLNYKW</sequence>
<protein>
    <submittedName>
        <fullName evidence="1">Uncharacterized protein</fullName>
    </submittedName>
</protein>
<keyword evidence="2" id="KW-1185">Reference proteome</keyword>
<gene>
    <name evidence="1" type="ORF">PSM36_0614</name>
</gene>
<dbReference type="Proteomes" id="UP000187464">
    <property type="component" value="Chromosome I"/>
</dbReference>
<proteinExistence type="predicted"/>